<evidence type="ECO:0000313" key="2">
    <source>
        <dbReference type="Proteomes" id="UP000030706"/>
    </source>
</evidence>
<protein>
    <submittedName>
        <fullName evidence="1">Uncharacterized protein</fullName>
    </submittedName>
</protein>
<evidence type="ECO:0000313" key="1">
    <source>
        <dbReference type="EMBL" id="KEQ79533.1"/>
    </source>
</evidence>
<dbReference type="GeneID" id="40741243"/>
<organism evidence="1 2">
    <name type="scientific">Aureobasidium pullulans EXF-150</name>
    <dbReference type="NCBI Taxonomy" id="1043002"/>
    <lineage>
        <taxon>Eukaryota</taxon>
        <taxon>Fungi</taxon>
        <taxon>Dikarya</taxon>
        <taxon>Ascomycota</taxon>
        <taxon>Pezizomycotina</taxon>
        <taxon>Dothideomycetes</taxon>
        <taxon>Dothideomycetidae</taxon>
        <taxon>Dothideales</taxon>
        <taxon>Saccotheciaceae</taxon>
        <taxon>Aureobasidium</taxon>
    </lineage>
</organism>
<name>A0A074X297_AURPU</name>
<dbReference type="HOGENOM" id="CLU_2061055_0_0_1"/>
<sequence>MTNLWRFNARGDPNHTTRVSPIDWLFLGKSFPSHLEFIWSLAALPPCRLSIPLLAPYIRISASLSLFVSAAQYLLPALCLLEHLDLRRCVRSSSGPTDILQATLGQCPRHHLSIHVSRE</sequence>
<dbReference type="EMBL" id="KL585005">
    <property type="protein sequence ID" value="KEQ79533.1"/>
    <property type="molecule type" value="Genomic_DNA"/>
</dbReference>
<dbReference type="Proteomes" id="UP000030706">
    <property type="component" value="Unassembled WGS sequence"/>
</dbReference>
<dbReference type="AlphaFoldDB" id="A0A074X297"/>
<gene>
    <name evidence="1" type="ORF">M438DRAFT_146010</name>
</gene>
<dbReference type="RefSeq" id="XP_029755720.1">
    <property type="nucleotide sequence ID" value="XM_029898937.1"/>
</dbReference>
<proteinExistence type="predicted"/>
<reference evidence="1 2" key="1">
    <citation type="journal article" date="2014" name="BMC Genomics">
        <title>Genome sequencing of four Aureobasidium pullulans varieties: biotechnological potential, stress tolerance, and description of new species.</title>
        <authorList>
            <person name="Gostin Ar C."/>
            <person name="Ohm R.A."/>
            <person name="Kogej T."/>
            <person name="Sonjak S."/>
            <person name="Turk M."/>
            <person name="Zajc J."/>
            <person name="Zalar P."/>
            <person name="Grube M."/>
            <person name="Sun H."/>
            <person name="Han J."/>
            <person name="Sharma A."/>
            <person name="Chiniquy J."/>
            <person name="Ngan C.Y."/>
            <person name="Lipzen A."/>
            <person name="Barry K."/>
            <person name="Grigoriev I.V."/>
            <person name="Gunde-Cimerman N."/>
        </authorList>
    </citation>
    <scope>NUCLEOTIDE SEQUENCE [LARGE SCALE GENOMIC DNA]</scope>
    <source>
        <strain evidence="1 2">EXF-150</strain>
    </source>
</reference>
<keyword evidence="2" id="KW-1185">Reference proteome</keyword>
<accession>A0A074X297</accession>